<dbReference type="InterPro" id="IPR014001">
    <property type="entry name" value="Helicase_ATP-bd"/>
</dbReference>
<feature type="domain" description="Helicase ATP-binding" evidence="2">
    <location>
        <begin position="189"/>
        <end position="360"/>
    </location>
</feature>
<dbReference type="Gene3D" id="3.40.50.300">
    <property type="entry name" value="P-loop containing nucleotide triphosphate hydrolases"/>
    <property type="match status" value="2"/>
</dbReference>
<dbReference type="PANTHER" id="PTHR47396">
    <property type="entry name" value="TYPE I RESTRICTION ENZYME ECOKI R PROTEIN"/>
    <property type="match status" value="1"/>
</dbReference>
<dbReference type="SMART" id="SM00490">
    <property type="entry name" value="HELICc"/>
    <property type="match status" value="1"/>
</dbReference>
<dbReference type="InterPro" id="IPR027417">
    <property type="entry name" value="P-loop_NTPase"/>
</dbReference>
<feature type="compositionally biased region" description="Basic residues" evidence="1">
    <location>
        <begin position="1"/>
        <end position="12"/>
    </location>
</feature>
<dbReference type="Pfam" id="PF04851">
    <property type="entry name" value="ResIII"/>
    <property type="match status" value="1"/>
</dbReference>
<dbReference type="Pfam" id="PF00271">
    <property type="entry name" value="Helicase_C"/>
    <property type="match status" value="1"/>
</dbReference>
<proteinExistence type="predicted"/>
<comment type="caution">
    <text evidence="4">The sequence shown here is derived from an EMBL/GenBank/DDBJ whole genome shotgun (WGS) entry which is preliminary data.</text>
</comment>
<dbReference type="GO" id="GO:0004386">
    <property type="term" value="F:helicase activity"/>
    <property type="evidence" value="ECO:0007669"/>
    <property type="project" value="UniProtKB-KW"/>
</dbReference>
<evidence type="ECO:0000313" key="5">
    <source>
        <dbReference type="Proteomes" id="UP000259610"/>
    </source>
</evidence>
<dbReference type="GO" id="GO:0003677">
    <property type="term" value="F:DNA binding"/>
    <property type="evidence" value="ECO:0007669"/>
    <property type="project" value="InterPro"/>
</dbReference>
<evidence type="ECO:0000259" key="3">
    <source>
        <dbReference type="PROSITE" id="PS51194"/>
    </source>
</evidence>
<keyword evidence="4" id="KW-0067">ATP-binding</keyword>
<dbReference type="InterPro" id="IPR001650">
    <property type="entry name" value="Helicase_C-like"/>
</dbReference>
<protein>
    <submittedName>
        <fullName evidence="4">Helicase</fullName>
    </submittedName>
</protein>
<dbReference type="InterPro" id="IPR050742">
    <property type="entry name" value="Helicase_Restrict-Modif_Enz"/>
</dbReference>
<dbReference type="GO" id="GO:0016787">
    <property type="term" value="F:hydrolase activity"/>
    <property type="evidence" value="ECO:0007669"/>
    <property type="project" value="InterPro"/>
</dbReference>
<evidence type="ECO:0000313" key="4">
    <source>
        <dbReference type="EMBL" id="HAE26747.1"/>
    </source>
</evidence>
<dbReference type="PANTHER" id="PTHR47396:SF1">
    <property type="entry name" value="ATP-DEPENDENT HELICASE IRC3-RELATED"/>
    <property type="match status" value="1"/>
</dbReference>
<organism evidence="4 5">
    <name type="scientific">Hyphomonas adhaerens</name>
    <dbReference type="NCBI Taxonomy" id="81029"/>
    <lineage>
        <taxon>Bacteria</taxon>
        <taxon>Pseudomonadati</taxon>
        <taxon>Pseudomonadota</taxon>
        <taxon>Alphaproteobacteria</taxon>
        <taxon>Hyphomonadales</taxon>
        <taxon>Hyphomonadaceae</taxon>
        <taxon>Hyphomonas</taxon>
    </lineage>
</organism>
<dbReference type="CDD" id="cd17926">
    <property type="entry name" value="DEXHc_RE"/>
    <property type="match status" value="1"/>
</dbReference>
<dbReference type="InterPro" id="IPR006935">
    <property type="entry name" value="Helicase/UvrB_N"/>
</dbReference>
<feature type="region of interest" description="Disordered" evidence="1">
    <location>
        <begin position="1"/>
        <end position="27"/>
    </location>
</feature>
<dbReference type="PROSITE" id="PS51192">
    <property type="entry name" value="HELICASE_ATP_BIND_1"/>
    <property type="match status" value="1"/>
</dbReference>
<keyword evidence="4" id="KW-0347">Helicase</keyword>
<evidence type="ECO:0000256" key="1">
    <source>
        <dbReference type="SAM" id="MobiDB-lite"/>
    </source>
</evidence>
<dbReference type="SMART" id="SM00487">
    <property type="entry name" value="DEXDc"/>
    <property type="match status" value="1"/>
</dbReference>
<keyword evidence="4" id="KW-0378">Hydrolase</keyword>
<evidence type="ECO:0000259" key="2">
    <source>
        <dbReference type="PROSITE" id="PS51192"/>
    </source>
</evidence>
<dbReference type="RefSeq" id="WP_272987765.1">
    <property type="nucleotide sequence ID" value="NZ_CALCOC010000010.1"/>
</dbReference>
<reference evidence="4 5" key="1">
    <citation type="journal article" date="2018" name="Nat. Biotechnol.">
        <title>A standardized bacterial taxonomy based on genome phylogeny substantially revises the tree of life.</title>
        <authorList>
            <person name="Parks D.H."/>
            <person name="Chuvochina M."/>
            <person name="Waite D.W."/>
            <person name="Rinke C."/>
            <person name="Skarshewski A."/>
            <person name="Chaumeil P.A."/>
            <person name="Hugenholtz P."/>
        </authorList>
    </citation>
    <scope>NUCLEOTIDE SEQUENCE [LARGE SCALE GENOMIC DNA]</scope>
    <source>
        <strain evidence="4">UBA8733</strain>
    </source>
</reference>
<keyword evidence="4" id="KW-0547">Nucleotide-binding</keyword>
<sequence length="1123" mass="125353">MLKLSSMKKQKGQRGLTGSGDNSGTLFDMEEPAPEIDIRFDRRLAVFGSQYGASIEAIAEPATTRRLRIRPFSQRHLVGVVGVDQDGHEILFLPRKTTSSVPFEKVYVCPSAEDVETFAKRASDAPLTLLAPFPLNPKKDADEISKLCSEIGTSWSSGVSFTKEKTEGDQVIKPGFRSPQIGALHALQAHWTVSDKIATVVMPTGTGKTETMIAAGVQERAKCILVIVPSDALRTQIAEAFEQLGILPKAGLIDESAQYPVVSLLRKRPTSVEEARSLFGISNVIVTTMSIAAGVSPEIQAAMAECTSHLFIDEAHHVAARTWREFREAFGNVRIVQFTATPFRNDGMRVDGKFIFVYPLGLAQAEGYFRKIDYQPVDGLDRDDIDEQVIEKVGEALEADEANGYRHLAMARGNKRTRAEELFEKYRRRWPQYNPVLLHSGLSASEQADAIAKLRAGEHRIVVCVDMLGEGFDLPELKIAGLHDPKKSEAVTLQFVGRFTRTRDDLGEATVIAAVTRDEGSPLASLFAEDADWNKLINQIGSKATERAVRREEVFEGFGGIDAEIPLETLRPTLGTIVYKTTPSPWDPVGGIERFDHRQLIVDGPHINHHDALAIFITERADLPKWSRFKGIADVTYDLFIVHWDQEAGLLYISASHDDRLDDLAKALCGDDTERIRGEDIFRALDPLRRPVLNTLGLSETRRRKIRYSQYQGSDIADELRSRSGNRTRSKTNLMVVGFTDDGRVSLGCSRKGKIWAQERTNDFGRWMDWCHDLGRSLLDESISTAGIIDRLIQPELVSEVPQKSPVAVDWYEGMSVLDEDSWVFTINGEQHSIYDCELELSSHDAQDHIEFAIVAGTARADFTMTINDEGVRYALKEGQSASAEKSATPVPLSRWFHEYPPTIYFADGDSLVADELFALPDTEVPYFPDEHFEVWDWTGVDIRVESLGLERRADSVQARTIEQVRSTTGSHIIFNDDGTGEVADVVAFEQDGNHVTVRLYHCKYSSSNAPGARVGDLYEVCGQAQRSVRRCERPQRLIDRLLRREGDRLRAGKPSRFEEGGVDDLKALRSQRNQLEYQFEIFVVQPGYSLAAKNSTHSQVLAATESFIVDTFASKFRMICST</sequence>
<accession>A0A3B9GWB2</accession>
<dbReference type="AlphaFoldDB" id="A0A3B9GWB2"/>
<gene>
    <name evidence="4" type="ORF">DCG58_06275</name>
</gene>
<dbReference type="GO" id="GO:0005524">
    <property type="term" value="F:ATP binding"/>
    <property type="evidence" value="ECO:0007669"/>
    <property type="project" value="InterPro"/>
</dbReference>
<dbReference type="GO" id="GO:0005829">
    <property type="term" value="C:cytosol"/>
    <property type="evidence" value="ECO:0007669"/>
    <property type="project" value="TreeGrafter"/>
</dbReference>
<name>A0A3B9GWB2_9PROT</name>
<dbReference type="Proteomes" id="UP000259610">
    <property type="component" value="Unassembled WGS sequence"/>
</dbReference>
<dbReference type="PROSITE" id="PS51194">
    <property type="entry name" value="HELICASE_CTER"/>
    <property type="match status" value="1"/>
</dbReference>
<dbReference type="EMBL" id="DMAN01000134">
    <property type="protein sequence ID" value="HAE26747.1"/>
    <property type="molecule type" value="Genomic_DNA"/>
</dbReference>
<dbReference type="SUPFAM" id="SSF52540">
    <property type="entry name" value="P-loop containing nucleoside triphosphate hydrolases"/>
    <property type="match status" value="1"/>
</dbReference>
<feature type="domain" description="Helicase C-terminal" evidence="3">
    <location>
        <begin position="384"/>
        <end position="562"/>
    </location>
</feature>